<feature type="compositionally biased region" description="Polar residues" evidence="1">
    <location>
        <begin position="326"/>
        <end position="339"/>
    </location>
</feature>
<proteinExistence type="predicted"/>
<dbReference type="Proteomes" id="UP000007801">
    <property type="component" value="Unassembled WGS sequence"/>
</dbReference>
<keyword evidence="2" id="KW-0732">Signal</keyword>
<dbReference type="HOGENOM" id="CLU_046341_3_1_1"/>
<keyword evidence="5" id="KW-1185">Reference proteome</keyword>
<dbReference type="FunCoup" id="B3M0X9">
    <property type="interactions" value="85"/>
</dbReference>
<evidence type="ECO:0000256" key="2">
    <source>
        <dbReference type="SAM" id="SignalP"/>
    </source>
</evidence>
<dbReference type="SMR" id="B3M0X9"/>
<dbReference type="SMART" id="SM00408">
    <property type="entry name" value="IGc2"/>
    <property type="match status" value="2"/>
</dbReference>
<dbReference type="PANTHER" id="PTHR23279:SF41">
    <property type="entry name" value="DEFECTIVE PROBOSCIS EXTENSION RESPONSE 4-RELATED"/>
    <property type="match status" value="1"/>
</dbReference>
<dbReference type="FunFam" id="2.60.40.10:FF:000129">
    <property type="entry name" value="CLUMA_CG018772, isoform A"/>
    <property type="match status" value="1"/>
</dbReference>
<evidence type="ECO:0000259" key="3">
    <source>
        <dbReference type="PROSITE" id="PS50835"/>
    </source>
</evidence>
<dbReference type="GO" id="GO:0050808">
    <property type="term" value="P:synapse organization"/>
    <property type="evidence" value="ECO:0007669"/>
    <property type="project" value="EnsemblMetazoa"/>
</dbReference>
<feature type="domain" description="Ig-like" evidence="3">
    <location>
        <begin position="135"/>
        <end position="238"/>
    </location>
</feature>
<protein>
    <recommendedName>
        <fullName evidence="3">Ig-like domain-containing protein</fullName>
    </recommendedName>
</protein>
<dbReference type="InterPro" id="IPR013783">
    <property type="entry name" value="Ig-like_fold"/>
</dbReference>
<dbReference type="SMART" id="SM00409">
    <property type="entry name" value="IG"/>
    <property type="match status" value="2"/>
</dbReference>
<dbReference type="Pfam" id="PF00047">
    <property type="entry name" value="ig"/>
    <property type="match status" value="1"/>
</dbReference>
<reference evidence="4 5" key="1">
    <citation type="journal article" date="2007" name="Nature">
        <title>Evolution of genes and genomes on the Drosophila phylogeny.</title>
        <authorList>
            <consortium name="Drosophila 12 Genomes Consortium"/>
            <person name="Clark A.G."/>
            <person name="Eisen M.B."/>
            <person name="Smith D.R."/>
            <person name="Bergman C.M."/>
            <person name="Oliver B."/>
            <person name="Markow T.A."/>
            <person name="Kaufman T.C."/>
            <person name="Kellis M."/>
            <person name="Gelbart W."/>
            <person name="Iyer V.N."/>
            <person name="Pollard D.A."/>
            <person name="Sackton T.B."/>
            <person name="Larracuente A.M."/>
            <person name="Singh N.D."/>
            <person name="Abad J.P."/>
            <person name="Abt D.N."/>
            <person name="Adryan B."/>
            <person name="Aguade M."/>
            <person name="Akashi H."/>
            <person name="Anderson W.W."/>
            <person name="Aquadro C.F."/>
            <person name="Ardell D.H."/>
            <person name="Arguello R."/>
            <person name="Artieri C.G."/>
            <person name="Barbash D.A."/>
            <person name="Barker D."/>
            <person name="Barsanti P."/>
            <person name="Batterham P."/>
            <person name="Batzoglou S."/>
            <person name="Begun D."/>
            <person name="Bhutkar A."/>
            <person name="Blanco E."/>
            <person name="Bosak S.A."/>
            <person name="Bradley R.K."/>
            <person name="Brand A.D."/>
            <person name="Brent M.R."/>
            <person name="Brooks A.N."/>
            <person name="Brown R.H."/>
            <person name="Butlin R.K."/>
            <person name="Caggese C."/>
            <person name="Calvi B.R."/>
            <person name="Bernardo de Carvalho A."/>
            <person name="Caspi A."/>
            <person name="Castrezana S."/>
            <person name="Celniker S.E."/>
            <person name="Chang J.L."/>
            <person name="Chapple C."/>
            <person name="Chatterji S."/>
            <person name="Chinwalla A."/>
            <person name="Civetta A."/>
            <person name="Clifton S.W."/>
            <person name="Comeron J.M."/>
            <person name="Costello J.C."/>
            <person name="Coyne J.A."/>
            <person name="Daub J."/>
            <person name="David R.G."/>
            <person name="Delcher A.L."/>
            <person name="Delehaunty K."/>
            <person name="Do C.B."/>
            <person name="Ebling H."/>
            <person name="Edwards K."/>
            <person name="Eickbush T."/>
            <person name="Evans J.D."/>
            <person name="Filipski A."/>
            <person name="Findeiss S."/>
            <person name="Freyhult E."/>
            <person name="Fulton L."/>
            <person name="Fulton R."/>
            <person name="Garcia A.C."/>
            <person name="Gardiner A."/>
            <person name="Garfield D.A."/>
            <person name="Garvin B.E."/>
            <person name="Gibson G."/>
            <person name="Gilbert D."/>
            <person name="Gnerre S."/>
            <person name="Godfrey J."/>
            <person name="Good R."/>
            <person name="Gotea V."/>
            <person name="Gravely B."/>
            <person name="Greenberg A.J."/>
            <person name="Griffiths-Jones S."/>
            <person name="Gross S."/>
            <person name="Guigo R."/>
            <person name="Gustafson E.A."/>
            <person name="Haerty W."/>
            <person name="Hahn M.W."/>
            <person name="Halligan D.L."/>
            <person name="Halpern A.L."/>
            <person name="Halter G.M."/>
            <person name="Han M.V."/>
            <person name="Heger A."/>
            <person name="Hillier L."/>
            <person name="Hinrichs A.S."/>
            <person name="Holmes I."/>
            <person name="Hoskins R.A."/>
            <person name="Hubisz M.J."/>
            <person name="Hultmark D."/>
            <person name="Huntley M.A."/>
            <person name="Jaffe D.B."/>
            <person name="Jagadeeshan S."/>
            <person name="Jeck W.R."/>
            <person name="Johnson J."/>
            <person name="Jones C.D."/>
            <person name="Jordan W.C."/>
            <person name="Karpen G.H."/>
            <person name="Kataoka E."/>
            <person name="Keightley P.D."/>
            <person name="Kheradpour P."/>
            <person name="Kirkness E.F."/>
            <person name="Koerich L.B."/>
            <person name="Kristiansen K."/>
            <person name="Kudrna D."/>
            <person name="Kulathinal R.J."/>
            <person name="Kumar S."/>
            <person name="Kwok R."/>
            <person name="Lander E."/>
            <person name="Langley C.H."/>
            <person name="Lapoint R."/>
            <person name="Lazzaro B.P."/>
            <person name="Lee S.J."/>
            <person name="Levesque L."/>
            <person name="Li R."/>
            <person name="Lin C.F."/>
            <person name="Lin M.F."/>
            <person name="Lindblad-Toh K."/>
            <person name="Llopart A."/>
            <person name="Long M."/>
            <person name="Low L."/>
            <person name="Lozovsky E."/>
            <person name="Lu J."/>
            <person name="Luo M."/>
            <person name="Machado C.A."/>
            <person name="Makalowski W."/>
            <person name="Marzo M."/>
            <person name="Matsuda M."/>
            <person name="Matzkin L."/>
            <person name="McAllister B."/>
            <person name="McBride C.S."/>
            <person name="McKernan B."/>
            <person name="McKernan K."/>
            <person name="Mendez-Lago M."/>
            <person name="Minx P."/>
            <person name="Mollenhauer M.U."/>
            <person name="Montooth K."/>
            <person name="Mount S.M."/>
            <person name="Mu X."/>
            <person name="Myers E."/>
            <person name="Negre B."/>
            <person name="Newfeld S."/>
            <person name="Nielsen R."/>
            <person name="Noor M.A."/>
            <person name="O'Grady P."/>
            <person name="Pachter L."/>
            <person name="Papaceit M."/>
            <person name="Parisi M.J."/>
            <person name="Parisi M."/>
            <person name="Parts L."/>
            <person name="Pedersen J.S."/>
            <person name="Pesole G."/>
            <person name="Phillippy A.M."/>
            <person name="Ponting C.P."/>
            <person name="Pop M."/>
            <person name="Porcelli D."/>
            <person name="Powell J.R."/>
            <person name="Prohaska S."/>
            <person name="Pruitt K."/>
            <person name="Puig M."/>
            <person name="Quesneville H."/>
            <person name="Ram K.R."/>
            <person name="Rand D."/>
            <person name="Rasmussen M.D."/>
            <person name="Reed L.K."/>
            <person name="Reenan R."/>
            <person name="Reily A."/>
            <person name="Remington K.A."/>
            <person name="Rieger T.T."/>
            <person name="Ritchie M.G."/>
            <person name="Robin C."/>
            <person name="Rogers Y.H."/>
            <person name="Rohde C."/>
            <person name="Rozas J."/>
            <person name="Rubenfield M.J."/>
            <person name="Ruiz A."/>
            <person name="Russo S."/>
            <person name="Salzberg S.L."/>
            <person name="Sanchez-Gracia A."/>
            <person name="Saranga D.J."/>
            <person name="Sato H."/>
            <person name="Schaeffer S.W."/>
            <person name="Schatz M.C."/>
            <person name="Schlenke T."/>
            <person name="Schwartz R."/>
            <person name="Segarra C."/>
            <person name="Singh R.S."/>
            <person name="Sirot L."/>
            <person name="Sirota M."/>
            <person name="Sisneros N.B."/>
            <person name="Smith C.D."/>
            <person name="Smith T.F."/>
            <person name="Spieth J."/>
            <person name="Stage D.E."/>
            <person name="Stark A."/>
            <person name="Stephan W."/>
            <person name="Strausberg R.L."/>
            <person name="Strempel S."/>
            <person name="Sturgill D."/>
            <person name="Sutton G."/>
            <person name="Sutton G.G."/>
            <person name="Tao W."/>
            <person name="Teichmann S."/>
            <person name="Tobari Y.N."/>
            <person name="Tomimura Y."/>
            <person name="Tsolas J.M."/>
            <person name="Valente V.L."/>
            <person name="Venter E."/>
            <person name="Venter J.C."/>
            <person name="Vicario S."/>
            <person name="Vieira F.G."/>
            <person name="Vilella A.J."/>
            <person name="Villasante A."/>
            <person name="Walenz B."/>
            <person name="Wang J."/>
            <person name="Wasserman M."/>
            <person name="Watts T."/>
            <person name="Wilson D."/>
            <person name="Wilson R.K."/>
            <person name="Wing R.A."/>
            <person name="Wolfner M.F."/>
            <person name="Wong A."/>
            <person name="Wong G.K."/>
            <person name="Wu C.I."/>
            <person name="Wu G."/>
            <person name="Yamamoto D."/>
            <person name="Yang H.P."/>
            <person name="Yang S.P."/>
            <person name="Yorke J.A."/>
            <person name="Yoshida K."/>
            <person name="Zdobnov E."/>
            <person name="Zhang P."/>
            <person name="Zhang Y."/>
            <person name="Zimin A.V."/>
            <person name="Baldwin J."/>
            <person name="Abdouelleil A."/>
            <person name="Abdulkadir J."/>
            <person name="Abebe A."/>
            <person name="Abera B."/>
            <person name="Abreu J."/>
            <person name="Acer S.C."/>
            <person name="Aftuck L."/>
            <person name="Alexander A."/>
            <person name="An P."/>
            <person name="Anderson E."/>
            <person name="Anderson S."/>
            <person name="Arachi H."/>
            <person name="Azer M."/>
            <person name="Bachantsang P."/>
            <person name="Barry A."/>
            <person name="Bayul T."/>
            <person name="Berlin A."/>
            <person name="Bessette D."/>
            <person name="Bloom T."/>
            <person name="Blye J."/>
            <person name="Boguslavskiy L."/>
            <person name="Bonnet C."/>
            <person name="Boukhgalter B."/>
            <person name="Bourzgui I."/>
            <person name="Brown A."/>
            <person name="Cahill P."/>
            <person name="Channer S."/>
            <person name="Cheshatsang Y."/>
            <person name="Chuda L."/>
            <person name="Citroen M."/>
            <person name="Collymore A."/>
            <person name="Cooke P."/>
            <person name="Costello M."/>
            <person name="D'Aco K."/>
            <person name="Daza R."/>
            <person name="De Haan G."/>
            <person name="DeGray S."/>
            <person name="DeMaso C."/>
            <person name="Dhargay N."/>
            <person name="Dooley K."/>
            <person name="Dooley E."/>
            <person name="Doricent M."/>
            <person name="Dorje P."/>
            <person name="Dorjee K."/>
            <person name="Dupes A."/>
            <person name="Elong R."/>
            <person name="Falk J."/>
            <person name="Farina A."/>
            <person name="Faro S."/>
            <person name="Ferguson D."/>
            <person name="Fisher S."/>
            <person name="Foley C.D."/>
            <person name="Franke A."/>
            <person name="Friedrich D."/>
            <person name="Gadbois L."/>
            <person name="Gearin G."/>
            <person name="Gearin C.R."/>
            <person name="Giannoukos G."/>
            <person name="Goode T."/>
            <person name="Graham J."/>
            <person name="Grandbois E."/>
            <person name="Grewal S."/>
            <person name="Gyaltsen K."/>
            <person name="Hafez N."/>
            <person name="Hagos B."/>
            <person name="Hall J."/>
            <person name="Henson C."/>
            <person name="Hollinger A."/>
            <person name="Honan T."/>
            <person name="Huard M.D."/>
            <person name="Hughes L."/>
            <person name="Hurhula B."/>
            <person name="Husby M.E."/>
            <person name="Kamat A."/>
            <person name="Kanga B."/>
            <person name="Kashin S."/>
            <person name="Khazanovich D."/>
            <person name="Kisner P."/>
            <person name="Lance K."/>
            <person name="Lara M."/>
            <person name="Lee W."/>
            <person name="Lennon N."/>
            <person name="Letendre F."/>
            <person name="LeVine R."/>
            <person name="Lipovsky A."/>
            <person name="Liu X."/>
            <person name="Liu J."/>
            <person name="Liu S."/>
            <person name="Lokyitsang T."/>
            <person name="Lokyitsang Y."/>
            <person name="Lubonja R."/>
            <person name="Lui A."/>
            <person name="MacDonald P."/>
            <person name="Magnisalis V."/>
            <person name="Maru K."/>
            <person name="Matthews C."/>
            <person name="McCusker W."/>
            <person name="McDonough S."/>
            <person name="Mehta T."/>
            <person name="Meldrim J."/>
            <person name="Meneus L."/>
            <person name="Mihai O."/>
            <person name="Mihalev A."/>
            <person name="Mihova T."/>
            <person name="Mittelman R."/>
            <person name="Mlenga V."/>
            <person name="Montmayeur A."/>
            <person name="Mulrain L."/>
            <person name="Navidi A."/>
            <person name="Naylor J."/>
            <person name="Negash T."/>
            <person name="Nguyen T."/>
            <person name="Nguyen N."/>
            <person name="Nicol R."/>
            <person name="Norbu C."/>
            <person name="Norbu N."/>
            <person name="Novod N."/>
            <person name="O'Neill B."/>
            <person name="Osman S."/>
            <person name="Markiewicz E."/>
            <person name="Oyono O.L."/>
            <person name="Patti C."/>
            <person name="Phunkhang P."/>
            <person name="Pierre F."/>
            <person name="Priest M."/>
            <person name="Raghuraman S."/>
            <person name="Rege F."/>
            <person name="Reyes R."/>
            <person name="Rise C."/>
            <person name="Rogov P."/>
            <person name="Ross K."/>
            <person name="Ryan E."/>
            <person name="Settipalli S."/>
            <person name="Shea T."/>
            <person name="Sherpa N."/>
            <person name="Shi L."/>
            <person name="Shih D."/>
            <person name="Sparrow T."/>
            <person name="Spaulding J."/>
            <person name="Stalker J."/>
            <person name="Stange-Thomann N."/>
            <person name="Stavropoulos S."/>
            <person name="Stone C."/>
            <person name="Strader C."/>
            <person name="Tesfaye S."/>
            <person name="Thomson T."/>
            <person name="Thoulutsang Y."/>
            <person name="Thoulutsang D."/>
            <person name="Topham K."/>
            <person name="Topping I."/>
            <person name="Tsamla T."/>
            <person name="Vassiliev H."/>
            <person name="Vo A."/>
            <person name="Wangchuk T."/>
            <person name="Wangdi T."/>
            <person name="Weiand M."/>
            <person name="Wilkinson J."/>
            <person name="Wilson A."/>
            <person name="Yadav S."/>
            <person name="Young G."/>
            <person name="Yu Q."/>
            <person name="Zembek L."/>
            <person name="Zhong D."/>
            <person name="Zimmer A."/>
            <person name="Zwirko Z."/>
            <person name="Jaffe D.B."/>
            <person name="Alvarez P."/>
            <person name="Brockman W."/>
            <person name="Butler J."/>
            <person name="Chin C."/>
            <person name="Gnerre S."/>
            <person name="Grabherr M."/>
            <person name="Kleber M."/>
            <person name="Mauceli E."/>
            <person name="MacCallum I."/>
        </authorList>
    </citation>
    <scope>NUCLEOTIDE SEQUENCE [LARGE SCALE GENOMIC DNA]</scope>
    <source>
        <strain evidence="5">Tucson 14024-0371.13</strain>
    </source>
</reference>
<feature type="region of interest" description="Disordered" evidence="1">
    <location>
        <begin position="324"/>
        <end position="353"/>
    </location>
</feature>
<accession>B3M0X9</accession>
<dbReference type="GO" id="GO:0032589">
    <property type="term" value="C:neuron projection membrane"/>
    <property type="evidence" value="ECO:0007669"/>
    <property type="project" value="TreeGrafter"/>
</dbReference>
<dbReference type="PANTHER" id="PTHR23279">
    <property type="entry name" value="DEFECTIVE PROBOSCIS EXTENSION RESPONSE DPR -RELATED"/>
    <property type="match status" value="1"/>
</dbReference>
<dbReference type="InParanoid" id="B3M0X9"/>
<dbReference type="FunFam" id="2.60.40.10:FF:001107">
    <property type="entry name" value="Defective proboscis extension response"/>
    <property type="match status" value="1"/>
</dbReference>
<evidence type="ECO:0000313" key="4">
    <source>
        <dbReference type="EMBL" id="EDV43208.2"/>
    </source>
</evidence>
<dbReference type="InterPro" id="IPR036179">
    <property type="entry name" value="Ig-like_dom_sf"/>
</dbReference>
<sequence>MWTAACPRALKAICLVPLGLLLLLDCGLVSGEVPPHYWETPYSQPYFDNSSRREVTATVGQAALLHCRVRNLGDRAVSWIRGRDLHILTVGILTYTNDQRFQSLHSEGSDEWTLRISSPQPRDSGTYECQVSTEPKISQGFRLNVVVSRAKILGNAELFIKSGSDINLTCLAVQSPVPPSFIYWYKGKRVMNYSQRGGINVITERSTRTSKLLIAKATPSDSGNYTCSPSSSDSASVVVHVINGEHPAAMQHGNSSASCPRCLLPATSVPFASATALQIALTVAAVAWNFNWNGDRLDWSCGWNCDWNWSWSRRWSSVRRNKRSSCNIDSSTGAVQSQKQKPEASHRTTTGSQ</sequence>
<dbReference type="STRING" id="7217.B3M0X9"/>
<feature type="domain" description="Ig-like" evidence="3">
    <location>
        <begin position="45"/>
        <end position="132"/>
    </location>
</feature>
<evidence type="ECO:0000313" key="5">
    <source>
        <dbReference type="Proteomes" id="UP000007801"/>
    </source>
</evidence>
<evidence type="ECO:0000256" key="1">
    <source>
        <dbReference type="SAM" id="MobiDB-lite"/>
    </source>
</evidence>
<dbReference type="Pfam" id="PF07686">
    <property type="entry name" value="V-set"/>
    <property type="match status" value="1"/>
</dbReference>
<dbReference type="AlphaFoldDB" id="B3M0X9"/>
<dbReference type="OrthoDB" id="6427221at2759"/>
<name>B3M0X9_DROAN</name>
<organism evidence="4 5">
    <name type="scientific">Drosophila ananassae</name>
    <name type="common">Fruit fly</name>
    <dbReference type="NCBI Taxonomy" id="7217"/>
    <lineage>
        <taxon>Eukaryota</taxon>
        <taxon>Metazoa</taxon>
        <taxon>Ecdysozoa</taxon>
        <taxon>Arthropoda</taxon>
        <taxon>Hexapoda</taxon>
        <taxon>Insecta</taxon>
        <taxon>Pterygota</taxon>
        <taxon>Neoptera</taxon>
        <taxon>Endopterygota</taxon>
        <taxon>Diptera</taxon>
        <taxon>Brachycera</taxon>
        <taxon>Muscomorpha</taxon>
        <taxon>Ephydroidea</taxon>
        <taxon>Drosophilidae</taxon>
        <taxon>Drosophila</taxon>
        <taxon>Sophophora</taxon>
    </lineage>
</organism>
<dbReference type="CDD" id="cd00099">
    <property type="entry name" value="IgV"/>
    <property type="match status" value="1"/>
</dbReference>
<gene>
    <name evidence="4" type="primary">Dana\GF16640</name>
    <name evidence="4" type="synonym">dana_GLEANR_17907</name>
    <name evidence="4" type="ORF">GF16640</name>
</gene>
<dbReference type="eggNOG" id="KOG3510">
    <property type="taxonomic scope" value="Eukaryota"/>
</dbReference>
<dbReference type="InterPro" id="IPR037448">
    <property type="entry name" value="Zig-8"/>
</dbReference>
<dbReference type="Gene3D" id="2.60.40.10">
    <property type="entry name" value="Immunoglobulins"/>
    <property type="match status" value="2"/>
</dbReference>
<dbReference type="SUPFAM" id="SSF48726">
    <property type="entry name" value="Immunoglobulin"/>
    <property type="match status" value="2"/>
</dbReference>
<dbReference type="InterPro" id="IPR007110">
    <property type="entry name" value="Ig-like_dom"/>
</dbReference>
<dbReference type="InterPro" id="IPR003598">
    <property type="entry name" value="Ig_sub2"/>
</dbReference>
<feature type="chain" id="PRO_5006454443" description="Ig-like domain-containing protein" evidence="2">
    <location>
        <begin position="32"/>
        <end position="353"/>
    </location>
</feature>
<dbReference type="PROSITE" id="PS50835">
    <property type="entry name" value="IG_LIKE"/>
    <property type="match status" value="2"/>
</dbReference>
<dbReference type="InterPro" id="IPR003599">
    <property type="entry name" value="Ig_sub"/>
</dbReference>
<feature type="signal peptide" evidence="2">
    <location>
        <begin position="1"/>
        <end position="31"/>
    </location>
</feature>
<dbReference type="InterPro" id="IPR013106">
    <property type="entry name" value="Ig_V-set"/>
</dbReference>
<dbReference type="CDD" id="cd00096">
    <property type="entry name" value="Ig"/>
    <property type="match status" value="1"/>
</dbReference>
<dbReference type="InterPro" id="IPR013151">
    <property type="entry name" value="Immunoglobulin_dom"/>
</dbReference>
<dbReference type="EMBL" id="CH902617">
    <property type="protein sequence ID" value="EDV43208.2"/>
    <property type="molecule type" value="Genomic_DNA"/>
</dbReference>